<keyword evidence="11 24" id="KW-0812">Transmembrane</keyword>
<organism evidence="27 28">
    <name type="scientific">Actinidia rufa</name>
    <dbReference type="NCBI Taxonomy" id="165716"/>
    <lineage>
        <taxon>Eukaryota</taxon>
        <taxon>Viridiplantae</taxon>
        <taxon>Streptophyta</taxon>
        <taxon>Embryophyta</taxon>
        <taxon>Tracheophyta</taxon>
        <taxon>Spermatophyta</taxon>
        <taxon>Magnoliopsida</taxon>
        <taxon>eudicotyledons</taxon>
        <taxon>Gunneridae</taxon>
        <taxon>Pentapetalae</taxon>
        <taxon>asterids</taxon>
        <taxon>Ericales</taxon>
        <taxon>Actinidiaceae</taxon>
        <taxon>Actinidia</taxon>
    </lineage>
</organism>
<comment type="catalytic activity">
    <reaction evidence="21">
        <text>L-threonyl-[protein] + ATP = O-phospho-L-threonyl-[protein] + ADP + H(+)</text>
        <dbReference type="Rhea" id="RHEA:46608"/>
        <dbReference type="Rhea" id="RHEA-COMP:11060"/>
        <dbReference type="Rhea" id="RHEA-COMP:11605"/>
        <dbReference type="ChEBI" id="CHEBI:15378"/>
        <dbReference type="ChEBI" id="CHEBI:30013"/>
        <dbReference type="ChEBI" id="CHEBI:30616"/>
        <dbReference type="ChEBI" id="CHEBI:61977"/>
        <dbReference type="ChEBI" id="CHEBI:456216"/>
        <dbReference type="EC" id="2.7.11.1"/>
    </reaction>
</comment>
<dbReference type="Gene3D" id="1.10.510.10">
    <property type="entry name" value="Transferase(Phosphotransferase) domain 1"/>
    <property type="match status" value="1"/>
</dbReference>
<gene>
    <name evidence="27" type="ORF">Acr_23g0005150</name>
</gene>
<evidence type="ECO:0000256" key="11">
    <source>
        <dbReference type="ARBA" id="ARBA00022692"/>
    </source>
</evidence>
<dbReference type="InterPro" id="IPR013210">
    <property type="entry name" value="LRR_N_plant-typ"/>
</dbReference>
<dbReference type="GO" id="GO:0006952">
    <property type="term" value="P:defense response"/>
    <property type="evidence" value="ECO:0007669"/>
    <property type="project" value="UniProtKB-ARBA"/>
</dbReference>
<evidence type="ECO:0000256" key="4">
    <source>
        <dbReference type="ARBA" id="ARBA00009592"/>
    </source>
</evidence>
<comment type="catalytic activity">
    <reaction evidence="22">
        <text>L-seryl-[protein] + ATP = O-phospho-L-seryl-[protein] + ADP + H(+)</text>
        <dbReference type="Rhea" id="RHEA:17989"/>
        <dbReference type="Rhea" id="RHEA-COMP:9863"/>
        <dbReference type="Rhea" id="RHEA-COMP:11604"/>
        <dbReference type="ChEBI" id="CHEBI:15378"/>
        <dbReference type="ChEBI" id="CHEBI:29999"/>
        <dbReference type="ChEBI" id="CHEBI:30616"/>
        <dbReference type="ChEBI" id="CHEBI:83421"/>
        <dbReference type="ChEBI" id="CHEBI:456216"/>
        <dbReference type="EC" id="2.7.11.1"/>
    </reaction>
</comment>
<proteinExistence type="inferred from homology"/>
<comment type="similarity">
    <text evidence="3">Belongs to the protein kinase superfamily. Ser/Thr protein kinase family.</text>
</comment>
<dbReference type="EMBL" id="BJWL01000023">
    <property type="protein sequence ID" value="GFZ12130.1"/>
    <property type="molecule type" value="Genomic_DNA"/>
</dbReference>
<dbReference type="GO" id="GO:0004674">
    <property type="term" value="F:protein serine/threonine kinase activity"/>
    <property type="evidence" value="ECO:0007669"/>
    <property type="project" value="UniProtKB-KW"/>
</dbReference>
<dbReference type="Gene3D" id="3.80.10.10">
    <property type="entry name" value="Ribonuclease Inhibitor"/>
    <property type="match status" value="6"/>
</dbReference>
<keyword evidence="19" id="KW-0675">Receptor</keyword>
<dbReference type="PANTHER" id="PTHR48005:SF84">
    <property type="entry name" value="NON-SPECIFIC SERINE_THREONINE PROTEIN KINASE"/>
    <property type="match status" value="1"/>
</dbReference>
<evidence type="ECO:0000256" key="19">
    <source>
        <dbReference type="ARBA" id="ARBA00023170"/>
    </source>
</evidence>
<name>A0A7J0GMW2_9ERIC</name>
<dbReference type="Pfam" id="PF13855">
    <property type="entry name" value="LRR_8"/>
    <property type="match status" value="1"/>
</dbReference>
<evidence type="ECO:0000256" key="2">
    <source>
        <dbReference type="ARBA" id="ARBA00004479"/>
    </source>
</evidence>
<dbReference type="PROSITE" id="PS51450">
    <property type="entry name" value="LRR"/>
    <property type="match status" value="2"/>
</dbReference>
<evidence type="ECO:0000256" key="23">
    <source>
        <dbReference type="PROSITE-ProRule" id="PRU10141"/>
    </source>
</evidence>
<keyword evidence="18 24" id="KW-0472">Membrane</keyword>
<dbReference type="SMART" id="SM00369">
    <property type="entry name" value="LRR_TYP"/>
    <property type="match status" value="9"/>
</dbReference>
<dbReference type="InterPro" id="IPR032675">
    <property type="entry name" value="LRR_dom_sf"/>
</dbReference>
<evidence type="ECO:0000256" key="7">
    <source>
        <dbReference type="ARBA" id="ARBA00022527"/>
    </source>
</evidence>
<dbReference type="SMART" id="SM00220">
    <property type="entry name" value="S_TKc"/>
    <property type="match status" value="1"/>
</dbReference>
<dbReference type="SUPFAM" id="SSF56112">
    <property type="entry name" value="Protein kinase-like (PK-like)"/>
    <property type="match status" value="1"/>
</dbReference>
<evidence type="ECO:0000256" key="3">
    <source>
        <dbReference type="ARBA" id="ARBA00008684"/>
    </source>
</evidence>
<keyword evidence="14 23" id="KW-0547">Nucleotide-binding</keyword>
<dbReference type="Pfam" id="PF00069">
    <property type="entry name" value="Pkinase"/>
    <property type="match status" value="1"/>
</dbReference>
<evidence type="ECO:0000256" key="15">
    <source>
        <dbReference type="ARBA" id="ARBA00022777"/>
    </source>
</evidence>
<keyword evidence="12 25" id="KW-0732">Signal</keyword>
<evidence type="ECO:0000256" key="20">
    <source>
        <dbReference type="ARBA" id="ARBA00023180"/>
    </source>
</evidence>
<evidence type="ECO:0000256" key="18">
    <source>
        <dbReference type="ARBA" id="ARBA00023136"/>
    </source>
</evidence>
<keyword evidence="6" id="KW-1003">Cell membrane</keyword>
<evidence type="ECO:0000256" key="17">
    <source>
        <dbReference type="ARBA" id="ARBA00022989"/>
    </source>
</evidence>
<dbReference type="GO" id="GO:0005886">
    <property type="term" value="C:plasma membrane"/>
    <property type="evidence" value="ECO:0007669"/>
    <property type="project" value="UniProtKB-SubCell"/>
</dbReference>
<feature type="binding site" evidence="23">
    <location>
        <position position="1253"/>
    </location>
    <ligand>
        <name>ATP</name>
        <dbReference type="ChEBI" id="CHEBI:30616"/>
    </ligand>
</feature>
<dbReference type="PROSITE" id="PS00107">
    <property type="entry name" value="PROTEIN_KINASE_ATP"/>
    <property type="match status" value="1"/>
</dbReference>
<dbReference type="FunFam" id="1.10.510.10:FF:000309">
    <property type="entry name" value="Leucine-rich repeat receptor-like protein kinase"/>
    <property type="match status" value="1"/>
</dbReference>
<comment type="caution">
    <text evidence="27">The sequence shown here is derived from an EMBL/GenBank/DDBJ whole genome shotgun (WGS) entry which is preliminary data.</text>
</comment>
<keyword evidence="17 24" id="KW-1133">Transmembrane helix</keyword>
<evidence type="ECO:0000256" key="25">
    <source>
        <dbReference type="SAM" id="SignalP"/>
    </source>
</evidence>
<dbReference type="PROSITE" id="PS00108">
    <property type="entry name" value="PROTEIN_KINASE_ST"/>
    <property type="match status" value="1"/>
</dbReference>
<keyword evidence="8" id="KW-0597">Phosphoprotein</keyword>
<dbReference type="InterPro" id="IPR001611">
    <property type="entry name" value="Leu-rich_rpt"/>
</dbReference>
<evidence type="ECO:0000256" key="21">
    <source>
        <dbReference type="ARBA" id="ARBA00047899"/>
    </source>
</evidence>
<comment type="subcellular location">
    <subcellularLocation>
        <location evidence="1">Cell membrane</location>
    </subcellularLocation>
    <subcellularLocation>
        <location evidence="2">Membrane</location>
        <topology evidence="2">Single-pass type I membrane protein</topology>
    </subcellularLocation>
</comment>
<keyword evidence="16 23" id="KW-0067">ATP-binding</keyword>
<sequence length="1517" mass="166973">MSNNKVDSRRVALIFLLILIKGNIVVGDSLASDTEVLLNLKTYFEDHNHVNRGRYSDWNQNLSPCTWPGISCDRGRVTGIDLSDSTITGGIFESLKKLNLSHNIIYDVLNLTGLNNLEVIDLSMNRFFGGIQLTFPGICKSLVAANLSTNNFTGSILNAFDQCQNLQFLDLSANHFAGKIWPGFVRLQEFSVSENYLNGVVSPDIFSGKCSLQQLDLSENALTGEVPVEISKCRELVTLNLWGNNFTGRIPEEIGNLSSLNATLTFQQNLKNDRITAGSGECLMMKRWIPADLPPFSFVYILLTRKNCRSIWEMLLKGYGIFPHCVGGVRTFQISGYIQLSHNQLSGAVPSEIGRMKNFSMLHLGTNGFYGNLPPEIGLMPLVVLNISQNNMNNLTELSKFNASFNPCITGVIPAAGQLATFGKESFIGDPLLILPSFMNDPTDTATGTIVVGDSLESDKEVLLNLKTYLEDHNRVNRGNYSDWNQSSSPCTWPGISCDRGRVTGINLSDSTITGGIFGNFSALTALTHLDLSSNTISGGLPDDLGRCKSLKVLNLAHNIICDVLNLTGLNSLEVIDLSTNRFFGGIQLTFPGICKSLVVANLSTNNFTGSILNAFDQCQNLQFLDLSANHFSGKIWPGFVRLQEFSVSENYLNGVVSPDIFSGNCSLQQLDLSENALTGKVPVEISKCKELVILNLWGNKFTGQIPEEIGNLSSLVGLYLGNNSFSRNIPESLLGLRNLAFLDLSRNQFGDEIQEIFGQFTQVRYLVLHSNSYTGGIYSSGILNLPNISRLDLSFNNFSGPLPVEISQMMSLKFLILAYNHFTGSIPPEYGNLLNLQALDLSFNRLNGSIPPSLGNLSSLLWLMLADNSLTGEIPPELGNCWSMLWLNLANNQLSGPIPHELTNIGLNATRTFQKNRQNDRANPASGECLVMRRWIPADYPPFSFVYTLLTRKNCRSIWDRLLKGHGIFSLCVGGVRTNQISGYIQLSTNQLSGEVPPEIGKMKNFSMLHLGINALYGDLPREIGLMPLAVLNITQNKFSGEIPREVGDIKCLRDLDLSVNNFSGDFPISLNNLHELSKFNVSYNPYITGVIPSTGQLATFEKESFLGNPLLDLPPFLKNSGDNTTANHEKKPKKPRKWDSFLVFFALVMVFLVCGILTLVVCLVVKSPEDTPGYGLEDTQGQHEFVSSSGTSSSWLSDTVKVIRLYKTAFTHTDILKATGNFSDDRIIGRGGFGIVYKGMLPDGREIAVKKLQRDGAEGEKEFRAEMEVLSGNGFGWPHPNLVTLYGWCLDGSEKLLVYEYIDGGSLEDLISDRKRLSWRKRIDIATDVARALVFLHHECFPPIVHRDVKASNVLLDHDGSARVTDFGLARVVDAGYTHVSTMVAGTVGYVAPEYGQTWQATTKGDVYSFGVLAMELATGRRAVDGGEECLVEWARRVMGNGRKGHFGRAMVPVVLLGFGLAEGAEVMRELLKVGIRCTEEMPQARPTMKEVLAMLIQISSSQGHVNHSSSPPSF</sequence>
<dbReference type="InterPro" id="IPR000719">
    <property type="entry name" value="Prot_kinase_dom"/>
</dbReference>
<dbReference type="CDD" id="cd14066">
    <property type="entry name" value="STKc_IRAK"/>
    <property type="match status" value="1"/>
</dbReference>
<dbReference type="EC" id="2.7.11.1" evidence="5"/>
<evidence type="ECO:0000256" key="8">
    <source>
        <dbReference type="ARBA" id="ARBA00022553"/>
    </source>
</evidence>
<keyword evidence="9" id="KW-0433">Leucine-rich repeat</keyword>
<feature type="signal peptide" evidence="25">
    <location>
        <begin position="1"/>
        <end position="27"/>
    </location>
</feature>
<evidence type="ECO:0000256" key="13">
    <source>
        <dbReference type="ARBA" id="ARBA00022737"/>
    </source>
</evidence>
<accession>A0A7J0GMW2</accession>
<reference evidence="27 28" key="1">
    <citation type="submission" date="2019-07" db="EMBL/GenBank/DDBJ databases">
        <title>De Novo Assembly of kiwifruit Actinidia rufa.</title>
        <authorList>
            <person name="Sugita-Konishi S."/>
            <person name="Sato K."/>
            <person name="Mori E."/>
            <person name="Abe Y."/>
            <person name="Kisaki G."/>
            <person name="Hamano K."/>
            <person name="Suezawa K."/>
            <person name="Otani M."/>
            <person name="Fukuda T."/>
            <person name="Manabe T."/>
            <person name="Gomi K."/>
            <person name="Tabuchi M."/>
            <person name="Akimitsu K."/>
            <person name="Kataoka I."/>
        </authorList>
    </citation>
    <scope>NUCLEOTIDE SEQUENCE [LARGE SCALE GENOMIC DNA]</scope>
    <source>
        <strain evidence="28">cv. Fuchu</strain>
    </source>
</reference>
<dbReference type="PROSITE" id="PS50011">
    <property type="entry name" value="PROTEIN_KINASE_DOM"/>
    <property type="match status" value="1"/>
</dbReference>
<evidence type="ECO:0000256" key="5">
    <source>
        <dbReference type="ARBA" id="ARBA00012513"/>
    </source>
</evidence>
<dbReference type="FunFam" id="3.80.10.10:FF:000213">
    <property type="entry name" value="Tyrosine-sulfated glycopeptide receptor 1"/>
    <property type="match status" value="1"/>
</dbReference>
<evidence type="ECO:0000313" key="28">
    <source>
        <dbReference type="Proteomes" id="UP000585474"/>
    </source>
</evidence>
<dbReference type="GO" id="GO:0051707">
    <property type="term" value="P:response to other organism"/>
    <property type="evidence" value="ECO:0007669"/>
    <property type="project" value="UniProtKB-ARBA"/>
</dbReference>
<dbReference type="InterPro" id="IPR003591">
    <property type="entry name" value="Leu-rich_rpt_typical-subtyp"/>
</dbReference>
<evidence type="ECO:0000256" key="6">
    <source>
        <dbReference type="ARBA" id="ARBA00022475"/>
    </source>
</evidence>
<dbReference type="FunFam" id="3.30.200.20:FF:000309">
    <property type="entry name" value="Leucine-rich repeat receptor protein kinase MSP1"/>
    <property type="match status" value="1"/>
</dbReference>
<dbReference type="InterPro" id="IPR051420">
    <property type="entry name" value="Ser_Thr_Kinases_DiverseReg"/>
</dbReference>
<dbReference type="Proteomes" id="UP000585474">
    <property type="component" value="Unassembled WGS sequence"/>
</dbReference>
<dbReference type="OrthoDB" id="676979at2759"/>
<evidence type="ECO:0000256" key="12">
    <source>
        <dbReference type="ARBA" id="ARBA00022729"/>
    </source>
</evidence>
<keyword evidence="7" id="KW-0723">Serine/threonine-protein kinase</keyword>
<dbReference type="SUPFAM" id="SSF52058">
    <property type="entry name" value="L domain-like"/>
    <property type="match status" value="4"/>
</dbReference>
<evidence type="ECO:0000256" key="14">
    <source>
        <dbReference type="ARBA" id="ARBA00022741"/>
    </source>
</evidence>
<evidence type="ECO:0000256" key="22">
    <source>
        <dbReference type="ARBA" id="ARBA00048679"/>
    </source>
</evidence>
<feature type="transmembrane region" description="Helical" evidence="24">
    <location>
        <begin position="1143"/>
        <end position="1167"/>
    </location>
</feature>
<evidence type="ECO:0000256" key="9">
    <source>
        <dbReference type="ARBA" id="ARBA00022614"/>
    </source>
</evidence>
<dbReference type="Gene3D" id="3.30.200.20">
    <property type="entry name" value="Phosphorylase Kinase, domain 1"/>
    <property type="match status" value="1"/>
</dbReference>
<evidence type="ECO:0000313" key="27">
    <source>
        <dbReference type="EMBL" id="GFZ12130.1"/>
    </source>
</evidence>
<protein>
    <recommendedName>
        <fullName evidence="5">non-specific serine/threonine protein kinase</fullName>
        <ecNumber evidence="5">2.7.11.1</ecNumber>
    </recommendedName>
</protein>
<feature type="chain" id="PRO_5029531329" description="non-specific serine/threonine protein kinase" evidence="25">
    <location>
        <begin position="28"/>
        <end position="1517"/>
    </location>
</feature>
<evidence type="ECO:0000256" key="16">
    <source>
        <dbReference type="ARBA" id="ARBA00022840"/>
    </source>
</evidence>
<dbReference type="InterPro" id="IPR008271">
    <property type="entry name" value="Ser/Thr_kinase_AS"/>
</dbReference>
<dbReference type="FunFam" id="3.80.10.10:FF:000041">
    <property type="entry name" value="LRR receptor-like serine/threonine-protein kinase ERECTA"/>
    <property type="match status" value="1"/>
</dbReference>
<dbReference type="Pfam" id="PF00560">
    <property type="entry name" value="LRR_1"/>
    <property type="match status" value="8"/>
</dbReference>
<dbReference type="PRINTS" id="PR00019">
    <property type="entry name" value="LEURICHRPT"/>
</dbReference>
<keyword evidence="20" id="KW-0325">Glycoprotein</keyword>
<dbReference type="PANTHER" id="PTHR48005">
    <property type="entry name" value="LEUCINE RICH REPEAT KINASE 2"/>
    <property type="match status" value="1"/>
</dbReference>
<dbReference type="InterPro" id="IPR017441">
    <property type="entry name" value="Protein_kinase_ATP_BS"/>
</dbReference>
<keyword evidence="13" id="KW-0677">Repeat</keyword>
<feature type="domain" description="Protein kinase" evidence="26">
    <location>
        <begin position="1224"/>
        <end position="1501"/>
    </location>
</feature>
<keyword evidence="15 27" id="KW-0418">Kinase</keyword>
<dbReference type="SUPFAM" id="SSF52047">
    <property type="entry name" value="RNI-like"/>
    <property type="match status" value="1"/>
</dbReference>
<evidence type="ECO:0000256" key="10">
    <source>
        <dbReference type="ARBA" id="ARBA00022679"/>
    </source>
</evidence>
<keyword evidence="28" id="KW-1185">Reference proteome</keyword>
<dbReference type="GO" id="GO:0005524">
    <property type="term" value="F:ATP binding"/>
    <property type="evidence" value="ECO:0007669"/>
    <property type="project" value="UniProtKB-UniRule"/>
</dbReference>
<evidence type="ECO:0000256" key="24">
    <source>
        <dbReference type="SAM" id="Phobius"/>
    </source>
</evidence>
<dbReference type="FunFam" id="3.80.10.10:FF:000691">
    <property type="entry name" value="Putative LRR receptor-like serine/threonine-protein kinase"/>
    <property type="match status" value="1"/>
</dbReference>
<dbReference type="InterPro" id="IPR011009">
    <property type="entry name" value="Kinase-like_dom_sf"/>
</dbReference>
<dbReference type="Pfam" id="PF08263">
    <property type="entry name" value="LRRNT_2"/>
    <property type="match status" value="2"/>
</dbReference>
<comment type="similarity">
    <text evidence="4">Belongs to the RLP family.</text>
</comment>
<evidence type="ECO:0000259" key="26">
    <source>
        <dbReference type="PROSITE" id="PS50011"/>
    </source>
</evidence>
<keyword evidence="10" id="KW-0808">Transferase</keyword>
<evidence type="ECO:0000256" key="1">
    <source>
        <dbReference type="ARBA" id="ARBA00004236"/>
    </source>
</evidence>